<keyword evidence="2" id="KW-0418">Kinase</keyword>
<feature type="transmembrane region" description="Helical" evidence="1">
    <location>
        <begin position="109"/>
        <end position="136"/>
    </location>
</feature>
<dbReference type="RefSeq" id="WP_205009174.1">
    <property type="nucleotide sequence ID" value="NZ_JAFBEH010000009.1"/>
</dbReference>
<evidence type="ECO:0000313" key="3">
    <source>
        <dbReference type="Proteomes" id="UP000697472"/>
    </source>
</evidence>
<proteinExistence type="predicted"/>
<reference evidence="2 3" key="1">
    <citation type="submission" date="2021-01" db="EMBL/GenBank/DDBJ databases">
        <title>Genomic Encyclopedia of Type Strains, Phase IV (KMG-IV): sequencing the most valuable type-strain genomes for metagenomic binning, comparative biology and taxonomic classification.</title>
        <authorList>
            <person name="Goeker M."/>
        </authorList>
    </citation>
    <scope>NUCLEOTIDE SEQUENCE [LARGE SCALE GENOMIC DNA]</scope>
    <source>
        <strain evidence="2 3">DSM 27382</strain>
    </source>
</reference>
<keyword evidence="1" id="KW-0472">Membrane</keyword>
<name>A0ABS2PR14_9STRE</name>
<dbReference type="Proteomes" id="UP000697472">
    <property type="component" value="Unassembled WGS sequence"/>
</dbReference>
<comment type="caution">
    <text evidence="2">The sequence shown here is derived from an EMBL/GenBank/DDBJ whole genome shotgun (WGS) entry which is preliminary data.</text>
</comment>
<protein>
    <submittedName>
        <fullName evidence="2">Signal transduction histidine kinase</fullName>
    </submittedName>
</protein>
<evidence type="ECO:0000313" key="2">
    <source>
        <dbReference type="EMBL" id="MBM7642321.1"/>
    </source>
</evidence>
<keyword evidence="2" id="KW-0808">Transferase</keyword>
<feature type="transmembrane region" description="Helical" evidence="1">
    <location>
        <begin position="68"/>
        <end position="89"/>
    </location>
</feature>
<sequence>MNFTDQQLRRLRMILLSLYGLSYSLVFYMIWQWNWGTILFLSIFLFGLPYFLLLLPYFGLLMFTTKRLFSIILAFLTTLVPAFILLLMLDNFPLQRMVDERPSYETLSPIFSILAIASVVLFLLISVLSLIAAICYRRRWLPVEKEENHA</sequence>
<feature type="transmembrane region" description="Helical" evidence="1">
    <location>
        <begin position="12"/>
        <end position="31"/>
    </location>
</feature>
<dbReference type="GO" id="GO:0016301">
    <property type="term" value="F:kinase activity"/>
    <property type="evidence" value="ECO:0007669"/>
    <property type="project" value="UniProtKB-KW"/>
</dbReference>
<keyword evidence="1" id="KW-1133">Transmembrane helix</keyword>
<feature type="transmembrane region" description="Helical" evidence="1">
    <location>
        <begin position="37"/>
        <end position="61"/>
    </location>
</feature>
<dbReference type="EMBL" id="JAFBEH010000009">
    <property type="protein sequence ID" value="MBM7642321.1"/>
    <property type="molecule type" value="Genomic_DNA"/>
</dbReference>
<keyword evidence="3" id="KW-1185">Reference proteome</keyword>
<gene>
    <name evidence="2" type="ORF">JOC28_000618</name>
</gene>
<organism evidence="2 3">
    <name type="scientific">Streptococcus loxodontisalivarius</name>
    <dbReference type="NCBI Taxonomy" id="1349415"/>
    <lineage>
        <taxon>Bacteria</taxon>
        <taxon>Bacillati</taxon>
        <taxon>Bacillota</taxon>
        <taxon>Bacilli</taxon>
        <taxon>Lactobacillales</taxon>
        <taxon>Streptococcaceae</taxon>
        <taxon>Streptococcus</taxon>
    </lineage>
</organism>
<accession>A0ABS2PR14</accession>
<keyword evidence="1" id="KW-0812">Transmembrane</keyword>
<evidence type="ECO:0000256" key="1">
    <source>
        <dbReference type="SAM" id="Phobius"/>
    </source>
</evidence>